<evidence type="ECO:0000256" key="1">
    <source>
        <dbReference type="SAM" id="Phobius"/>
    </source>
</evidence>
<reference evidence="3" key="1">
    <citation type="journal article" date="2023" name="Genome Biol. Evol.">
        <title>First Whole Genome Sequence and Flow Cytometry Genome Size Data for the Lichen-Forming Fungus Ramalina farinacea (Ascomycota).</title>
        <authorList>
            <person name="Llewellyn T."/>
            <person name="Mian S."/>
            <person name="Hill R."/>
            <person name="Leitch I.J."/>
            <person name="Gaya E."/>
        </authorList>
    </citation>
    <scope>NUCLEOTIDE SEQUENCE</scope>
    <source>
        <strain evidence="3">LIQ254RAFAR</strain>
    </source>
</reference>
<dbReference type="PANTHER" id="PTHR34502:SF3">
    <property type="entry name" value="DUF6594 DOMAIN-CONTAINING PROTEIN"/>
    <property type="match status" value="1"/>
</dbReference>
<dbReference type="InterPro" id="IPR046529">
    <property type="entry name" value="DUF6594"/>
</dbReference>
<feature type="domain" description="DUF6594" evidence="2">
    <location>
        <begin position="24"/>
        <end position="280"/>
    </location>
</feature>
<feature type="transmembrane region" description="Helical" evidence="1">
    <location>
        <begin position="217"/>
        <end position="241"/>
    </location>
</feature>
<feature type="transmembrane region" description="Helical" evidence="1">
    <location>
        <begin position="247"/>
        <end position="266"/>
    </location>
</feature>
<evidence type="ECO:0000313" key="4">
    <source>
        <dbReference type="Proteomes" id="UP001161017"/>
    </source>
</evidence>
<sequence>MSEHRKDDGRKKLVQRIDDHPEGYPQLAAFQASDPNFLMCRKYGWLRNRVLLYRQDELNEMERRLLAMDDEDKDEYPIALRSRKFDEEDRPDVPDEYSRKTLIMQIDEKLKQYDDLISRIVSTVALKAPSSRNYRSWKTWIWDRKPLTREETTFTKYGDDLVSLSTGQEAGCFDGMVEDMLDCLPRPLIQAIFTSSEQRKKSDDAYVHLYSKERIDILVRVMLTIVTVLLLLIPTALLFLVPESNKTKIVTILVFTLLFSAALMIFTKAKRHEIFGATAA</sequence>
<evidence type="ECO:0000313" key="3">
    <source>
        <dbReference type="EMBL" id="MDI1489943.1"/>
    </source>
</evidence>
<dbReference type="AlphaFoldDB" id="A0AA43QNZ1"/>
<keyword evidence="1" id="KW-1133">Transmembrane helix</keyword>
<organism evidence="3 4">
    <name type="scientific">Ramalina farinacea</name>
    <dbReference type="NCBI Taxonomy" id="258253"/>
    <lineage>
        <taxon>Eukaryota</taxon>
        <taxon>Fungi</taxon>
        <taxon>Dikarya</taxon>
        <taxon>Ascomycota</taxon>
        <taxon>Pezizomycotina</taxon>
        <taxon>Lecanoromycetes</taxon>
        <taxon>OSLEUM clade</taxon>
        <taxon>Lecanoromycetidae</taxon>
        <taxon>Lecanorales</taxon>
        <taxon>Lecanorineae</taxon>
        <taxon>Ramalinaceae</taxon>
        <taxon>Ramalina</taxon>
    </lineage>
</organism>
<name>A0AA43QNZ1_9LECA</name>
<dbReference type="EMBL" id="JAPUFD010000010">
    <property type="protein sequence ID" value="MDI1489943.1"/>
    <property type="molecule type" value="Genomic_DNA"/>
</dbReference>
<accession>A0AA43QNZ1</accession>
<proteinExistence type="predicted"/>
<dbReference type="Proteomes" id="UP001161017">
    <property type="component" value="Unassembled WGS sequence"/>
</dbReference>
<dbReference type="PANTHER" id="PTHR34502">
    <property type="entry name" value="DUF6594 DOMAIN-CONTAINING PROTEIN-RELATED"/>
    <property type="match status" value="1"/>
</dbReference>
<keyword evidence="4" id="KW-1185">Reference proteome</keyword>
<comment type="caution">
    <text evidence="3">The sequence shown here is derived from an EMBL/GenBank/DDBJ whole genome shotgun (WGS) entry which is preliminary data.</text>
</comment>
<evidence type="ECO:0000259" key="2">
    <source>
        <dbReference type="Pfam" id="PF20237"/>
    </source>
</evidence>
<gene>
    <name evidence="3" type="ORF">OHK93_001142</name>
</gene>
<keyword evidence="1" id="KW-0472">Membrane</keyword>
<protein>
    <recommendedName>
        <fullName evidence="2">DUF6594 domain-containing protein</fullName>
    </recommendedName>
</protein>
<keyword evidence="1" id="KW-0812">Transmembrane</keyword>
<dbReference type="Pfam" id="PF20237">
    <property type="entry name" value="DUF6594"/>
    <property type="match status" value="1"/>
</dbReference>